<dbReference type="EMBL" id="QGKX02000088">
    <property type="protein sequence ID" value="KAF3584873.1"/>
    <property type="molecule type" value="Genomic_DNA"/>
</dbReference>
<comment type="caution">
    <text evidence="1">The sequence shown here is derived from an EMBL/GenBank/DDBJ whole genome shotgun (WGS) entry which is preliminary data.</text>
</comment>
<name>A0A8S9RWN4_BRACR</name>
<proteinExistence type="predicted"/>
<sequence>MVIQGENQKLSLHQALSLETLFADHLLLIAYEDRRGGSCYRKNEIARKNGNQAAHEELMRSPAVDDDGYLSSERVSGGLLPKLYSGNIDVSSRVTRNVCFQICKKFIHYIFYR</sequence>
<dbReference type="AlphaFoldDB" id="A0A8S9RWN4"/>
<organism evidence="1 2">
    <name type="scientific">Brassica cretica</name>
    <name type="common">Mustard</name>
    <dbReference type="NCBI Taxonomy" id="69181"/>
    <lineage>
        <taxon>Eukaryota</taxon>
        <taxon>Viridiplantae</taxon>
        <taxon>Streptophyta</taxon>
        <taxon>Embryophyta</taxon>
        <taxon>Tracheophyta</taxon>
        <taxon>Spermatophyta</taxon>
        <taxon>Magnoliopsida</taxon>
        <taxon>eudicotyledons</taxon>
        <taxon>Gunneridae</taxon>
        <taxon>Pentapetalae</taxon>
        <taxon>rosids</taxon>
        <taxon>malvids</taxon>
        <taxon>Brassicales</taxon>
        <taxon>Brassicaceae</taxon>
        <taxon>Brassiceae</taxon>
        <taxon>Brassica</taxon>
    </lineage>
</organism>
<gene>
    <name evidence="1" type="ORF">F2Q69_00027675</name>
</gene>
<evidence type="ECO:0000313" key="2">
    <source>
        <dbReference type="Proteomes" id="UP000712600"/>
    </source>
</evidence>
<evidence type="ECO:0000313" key="1">
    <source>
        <dbReference type="EMBL" id="KAF3584873.1"/>
    </source>
</evidence>
<reference evidence="1" key="1">
    <citation type="submission" date="2019-12" db="EMBL/GenBank/DDBJ databases">
        <title>Genome sequencing and annotation of Brassica cretica.</title>
        <authorList>
            <person name="Studholme D.J."/>
            <person name="Sarris P."/>
        </authorList>
    </citation>
    <scope>NUCLEOTIDE SEQUENCE</scope>
    <source>
        <strain evidence="1">PFS-109/04</strain>
        <tissue evidence="1">Leaf</tissue>
    </source>
</reference>
<accession>A0A8S9RWN4</accession>
<dbReference type="Proteomes" id="UP000712600">
    <property type="component" value="Unassembled WGS sequence"/>
</dbReference>
<protein>
    <submittedName>
        <fullName evidence="1">Uncharacterized protein</fullName>
    </submittedName>
</protein>